<sequence>MLTCVDVCVLISSPAGAPSISVFQIIRSSTGSRASRGRGPEAWLPGTSREVASQPLATLVFTWRHAPRGKRVARKAEASRSPPSQKVTSTLKLDHGLELPWRVRFKARLS</sequence>
<keyword evidence="3" id="KW-1185">Reference proteome</keyword>
<evidence type="ECO:0000313" key="3">
    <source>
        <dbReference type="Proteomes" id="UP000324222"/>
    </source>
</evidence>
<name>A0A5B7D2A5_PORTR</name>
<proteinExistence type="predicted"/>
<dbReference type="Proteomes" id="UP000324222">
    <property type="component" value="Unassembled WGS sequence"/>
</dbReference>
<evidence type="ECO:0000256" key="1">
    <source>
        <dbReference type="SAM" id="MobiDB-lite"/>
    </source>
</evidence>
<comment type="caution">
    <text evidence="2">The sequence shown here is derived from an EMBL/GenBank/DDBJ whole genome shotgun (WGS) entry which is preliminary data.</text>
</comment>
<evidence type="ECO:0000313" key="2">
    <source>
        <dbReference type="EMBL" id="MPC15455.1"/>
    </source>
</evidence>
<reference evidence="2 3" key="1">
    <citation type="submission" date="2019-05" db="EMBL/GenBank/DDBJ databases">
        <title>Another draft genome of Portunus trituberculatus and its Hox gene families provides insights of decapod evolution.</title>
        <authorList>
            <person name="Jeong J.-H."/>
            <person name="Song I."/>
            <person name="Kim S."/>
            <person name="Choi T."/>
            <person name="Kim D."/>
            <person name="Ryu S."/>
            <person name="Kim W."/>
        </authorList>
    </citation>
    <scope>NUCLEOTIDE SEQUENCE [LARGE SCALE GENOMIC DNA]</scope>
    <source>
        <tissue evidence="2">Muscle</tissue>
    </source>
</reference>
<protein>
    <submittedName>
        <fullName evidence="2">Uncharacterized protein</fullName>
    </submittedName>
</protein>
<accession>A0A5B7D2A5</accession>
<gene>
    <name evidence="2" type="ORF">E2C01_008247</name>
</gene>
<feature type="compositionally biased region" description="Polar residues" evidence="1">
    <location>
        <begin position="81"/>
        <end position="90"/>
    </location>
</feature>
<dbReference type="AlphaFoldDB" id="A0A5B7D2A5"/>
<organism evidence="2 3">
    <name type="scientific">Portunus trituberculatus</name>
    <name type="common">Swimming crab</name>
    <name type="synonym">Neptunus trituberculatus</name>
    <dbReference type="NCBI Taxonomy" id="210409"/>
    <lineage>
        <taxon>Eukaryota</taxon>
        <taxon>Metazoa</taxon>
        <taxon>Ecdysozoa</taxon>
        <taxon>Arthropoda</taxon>
        <taxon>Crustacea</taxon>
        <taxon>Multicrustacea</taxon>
        <taxon>Malacostraca</taxon>
        <taxon>Eumalacostraca</taxon>
        <taxon>Eucarida</taxon>
        <taxon>Decapoda</taxon>
        <taxon>Pleocyemata</taxon>
        <taxon>Brachyura</taxon>
        <taxon>Eubrachyura</taxon>
        <taxon>Portunoidea</taxon>
        <taxon>Portunidae</taxon>
        <taxon>Portuninae</taxon>
        <taxon>Portunus</taxon>
    </lineage>
</organism>
<feature type="region of interest" description="Disordered" evidence="1">
    <location>
        <begin position="71"/>
        <end position="90"/>
    </location>
</feature>
<dbReference type="EMBL" id="VSRR010000429">
    <property type="protein sequence ID" value="MPC15455.1"/>
    <property type="molecule type" value="Genomic_DNA"/>
</dbReference>